<name>A0A939NKT8_PRORE</name>
<dbReference type="InterPro" id="IPR014914">
    <property type="entry name" value="RES_dom"/>
</dbReference>
<dbReference type="Proteomes" id="UP000664477">
    <property type="component" value="Unassembled WGS sequence"/>
</dbReference>
<evidence type="ECO:0000313" key="3">
    <source>
        <dbReference type="Proteomes" id="UP000664477"/>
    </source>
</evidence>
<reference evidence="2" key="1">
    <citation type="submission" date="2021-03" db="EMBL/GenBank/DDBJ databases">
        <title>Molecular epidemiology and mechanisms of colistin and carbapenem resistance in Enterobacteriaceae from clinical isolates, the environment and porcine samples in Pretoria, South Africa.</title>
        <authorList>
            <person name="Bogoshi D."/>
            <person name="Mbelle N.M."/>
            <person name="Naidoo V."/>
            <person name="Osei Sekyere J."/>
        </authorList>
    </citation>
    <scope>NUCLEOTIDE SEQUENCE</scope>
    <source>
        <strain evidence="2">C052</strain>
    </source>
</reference>
<evidence type="ECO:0000259" key="1">
    <source>
        <dbReference type="Pfam" id="PF08808"/>
    </source>
</evidence>
<evidence type="ECO:0000313" key="2">
    <source>
        <dbReference type="EMBL" id="MBO1916504.1"/>
    </source>
</evidence>
<accession>A0A939NKT8</accession>
<organism evidence="2 3">
    <name type="scientific">Providencia rettgeri</name>
    <dbReference type="NCBI Taxonomy" id="587"/>
    <lineage>
        <taxon>Bacteria</taxon>
        <taxon>Pseudomonadati</taxon>
        <taxon>Pseudomonadota</taxon>
        <taxon>Gammaproteobacteria</taxon>
        <taxon>Enterobacterales</taxon>
        <taxon>Morganellaceae</taxon>
        <taxon>Providencia</taxon>
    </lineage>
</organism>
<dbReference type="EMBL" id="JAGETQ010000121">
    <property type="protein sequence ID" value="MBO1916504.1"/>
    <property type="molecule type" value="Genomic_DNA"/>
</dbReference>
<proteinExistence type="predicted"/>
<gene>
    <name evidence="2" type="ORF">J4727_16395</name>
</gene>
<sequence length="70" mass="8093">RDEIVVRSPSDYDWQQDPAPTSMDIGTIWLNNQDSLALLIPSCIVPYEYNNAIINPLHPQFQKLYIPLNH</sequence>
<feature type="domain" description="RES" evidence="1">
    <location>
        <begin position="9"/>
        <end position="66"/>
    </location>
</feature>
<protein>
    <recommendedName>
        <fullName evidence="1">RES domain-containing protein</fullName>
    </recommendedName>
</protein>
<dbReference type="Pfam" id="PF08808">
    <property type="entry name" value="RES"/>
    <property type="match status" value="1"/>
</dbReference>
<comment type="caution">
    <text evidence="2">The sequence shown here is derived from an EMBL/GenBank/DDBJ whole genome shotgun (WGS) entry which is preliminary data.</text>
</comment>
<dbReference type="AlphaFoldDB" id="A0A939NKT8"/>
<feature type="non-terminal residue" evidence="2">
    <location>
        <position position="1"/>
    </location>
</feature>